<dbReference type="AlphaFoldDB" id="A0A4E9EEE4"/>
<gene>
    <name evidence="4" type="ORF">FUG_LOCUS431301</name>
</gene>
<dbReference type="EMBL" id="CAAKMV010000152">
    <property type="protein sequence ID" value="VIO61169.1"/>
    <property type="molecule type" value="Genomic_DNA"/>
</dbReference>
<evidence type="ECO:0000256" key="2">
    <source>
        <dbReference type="RuleBase" id="RU363120"/>
    </source>
</evidence>
<sequence>MDQPKTSKLSTENNKRLLNRYGIVPRRGNLLHHQLEERKYFDSGDFALMQAHRSSDIGIIATGSEHPIRRDISAPLCSVPGSSNLGENADRSLLAEKKTGELELTTHSHLQQETEAQQENESCETKQERGV</sequence>
<proteinExistence type="inferred from homology"/>
<feature type="region of interest" description="Disordered" evidence="3">
    <location>
        <begin position="99"/>
        <end position="131"/>
    </location>
</feature>
<accession>A0A4E9EEE4</accession>
<feature type="compositionally biased region" description="Basic and acidic residues" evidence="3">
    <location>
        <begin position="99"/>
        <end position="112"/>
    </location>
</feature>
<protein>
    <recommendedName>
        <fullName evidence="2">mRNA stability protein</fullName>
    </recommendedName>
</protein>
<evidence type="ECO:0000313" key="4">
    <source>
        <dbReference type="EMBL" id="VIO61169.1"/>
    </source>
</evidence>
<dbReference type="InterPro" id="IPR006760">
    <property type="entry name" value="Endosulphine"/>
</dbReference>
<name>A0A4E9EEE4_GIBZA</name>
<dbReference type="Pfam" id="PF04667">
    <property type="entry name" value="Endosulfine"/>
    <property type="match status" value="1"/>
</dbReference>
<evidence type="ECO:0000256" key="1">
    <source>
        <dbReference type="ARBA" id="ARBA00010520"/>
    </source>
</evidence>
<comment type="function">
    <text evidence="2">Plays an essential role in initiation of the G0 program by preventing the degradation of specific nutrient-regulated mRNAs via the 5'-3' mRNA decay pathway.</text>
</comment>
<organism evidence="4">
    <name type="scientific">Gibberella zeae</name>
    <name type="common">Wheat head blight fungus</name>
    <name type="synonym">Fusarium graminearum</name>
    <dbReference type="NCBI Taxonomy" id="5518"/>
    <lineage>
        <taxon>Eukaryota</taxon>
        <taxon>Fungi</taxon>
        <taxon>Dikarya</taxon>
        <taxon>Ascomycota</taxon>
        <taxon>Pezizomycotina</taxon>
        <taxon>Sordariomycetes</taxon>
        <taxon>Hypocreomycetidae</taxon>
        <taxon>Hypocreales</taxon>
        <taxon>Nectriaceae</taxon>
        <taxon>Fusarium</taxon>
    </lineage>
</organism>
<evidence type="ECO:0000256" key="3">
    <source>
        <dbReference type="SAM" id="MobiDB-lite"/>
    </source>
</evidence>
<comment type="similarity">
    <text evidence="1 2">Belongs to the endosulfine family.</text>
</comment>
<reference evidence="4" key="1">
    <citation type="submission" date="2019-04" db="EMBL/GenBank/DDBJ databases">
        <authorList>
            <person name="Melise S."/>
            <person name="Noan J."/>
            <person name="Okalmin O."/>
        </authorList>
    </citation>
    <scope>NUCLEOTIDE SEQUENCE</scope>
    <source>
        <strain evidence="4">FN9</strain>
    </source>
</reference>